<evidence type="ECO:0000256" key="6">
    <source>
        <dbReference type="ARBA" id="ARBA00023136"/>
    </source>
</evidence>
<evidence type="ECO:0000256" key="5">
    <source>
        <dbReference type="ARBA" id="ARBA00022825"/>
    </source>
</evidence>
<feature type="active site" description="Proton donor/acceptor" evidence="7">
    <location>
        <position position="200"/>
    </location>
</feature>
<evidence type="ECO:0000256" key="7">
    <source>
        <dbReference type="PIRSR" id="PIRSR001217-1"/>
    </source>
</evidence>
<keyword evidence="4" id="KW-0378">Hydrolase</keyword>
<organism evidence="10 11">
    <name type="scientific">Taishania pollutisoli</name>
    <dbReference type="NCBI Taxonomy" id="2766479"/>
    <lineage>
        <taxon>Bacteria</taxon>
        <taxon>Pseudomonadati</taxon>
        <taxon>Bacteroidota</taxon>
        <taxon>Flavobacteriia</taxon>
        <taxon>Flavobacteriales</taxon>
        <taxon>Crocinitomicaceae</taxon>
        <taxon>Taishania</taxon>
    </lineage>
</organism>
<comment type="subcellular location">
    <subcellularLocation>
        <location evidence="1">Membrane</location>
    </subcellularLocation>
</comment>
<feature type="transmembrane region" description="Helical" evidence="8">
    <location>
        <begin position="12"/>
        <end position="38"/>
    </location>
</feature>
<dbReference type="InterPro" id="IPR004634">
    <property type="entry name" value="Pept_S49_pIV"/>
</dbReference>
<evidence type="ECO:0000256" key="1">
    <source>
        <dbReference type="ARBA" id="ARBA00004370"/>
    </source>
</evidence>
<keyword evidence="8" id="KW-1133">Transmembrane helix</keyword>
<evidence type="ECO:0000256" key="8">
    <source>
        <dbReference type="SAM" id="Phobius"/>
    </source>
</evidence>
<gene>
    <name evidence="10" type="primary">sppA</name>
    <name evidence="10" type="ORF">H9Y05_00035</name>
</gene>
<dbReference type="AlphaFoldDB" id="A0A8J6PFT4"/>
<keyword evidence="11" id="KW-1185">Reference proteome</keyword>
<evidence type="ECO:0000256" key="4">
    <source>
        <dbReference type="ARBA" id="ARBA00022801"/>
    </source>
</evidence>
<name>A0A8J6PFT4_9FLAO</name>
<dbReference type="PANTHER" id="PTHR33209">
    <property type="entry name" value="PROTEASE 4"/>
    <property type="match status" value="1"/>
</dbReference>
<keyword evidence="6 8" id="KW-0472">Membrane</keyword>
<dbReference type="Proteomes" id="UP000652681">
    <property type="component" value="Unassembled WGS sequence"/>
</dbReference>
<accession>A0A8J6PFT4</accession>
<dbReference type="CDD" id="cd07018">
    <property type="entry name" value="S49_SppA_67K_type"/>
    <property type="match status" value="1"/>
</dbReference>
<dbReference type="InterPro" id="IPR047272">
    <property type="entry name" value="S49_SppA_C"/>
</dbReference>
<dbReference type="RefSeq" id="WP_216713152.1">
    <property type="nucleotide sequence ID" value="NZ_JACVEL010000001.1"/>
</dbReference>
<dbReference type="GO" id="GO:0008236">
    <property type="term" value="F:serine-type peptidase activity"/>
    <property type="evidence" value="ECO:0007669"/>
    <property type="project" value="UniProtKB-KW"/>
</dbReference>
<proteinExistence type="inferred from homology"/>
<dbReference type="CDD" id="cd07023">
    <property type="entry name" value="S49_Sppa_N_C"/>
    <property type="match status" value="1"/>
</dbReference>
<dbReference type="SUPFAM" id="SSF52096">
    <property type="entry name" value="ClpP/crotonase"/>
    <property type="match status" value="2"/>
</dbReference>
<dbReference type="InterPro" id="IPR002142">
    <property type="entry name" value="Peptidase_S49"/>
</dbReference>
<dbReference type="EMBL" id="JACVEL010000001">
    <property type="protein sequence ID" value="MBC9810851.1"/>
    <property type="molecule type" value="Genomic_DNA"/>
</dbReference>
<evidence type="ECO:0000313" key="10">
    <source>
        <dbReference type="EMBL" id="MBC9810851.1"/>
    </source>
</evidence>
<feature type="domain" description="Peptidase S49" evidence="9">
    <location>
        <begin position="379"/>
        <end position="530"/>
    </location>
</feature>
<feature type="domain" description="Peptidase S49" evidence="9">
    <location>
        <begin position="129"/>
        <end position="285"/>
    </location>
</feature>
<dbReference type="PANTHER" id="PTHR33209:SF1">
    <property type="entry name" value="PEPTIDASE S49 DOMAIN-CONTAINING PROTEIN"/>
    <property type="match status" value="1"/>
</dbReference>
<keyword evidence="5" id="KW-0720">Serine protease</keyword>
<evidence type="ECO:0000313" key="11">
    <source>
        <dbReference type="Proteomes" id="UP000652681"/>
    </source>
</evidence>
<dbReference type="InterPro" id="IPR029045">
    <property type="entry name" value="ClpP/crotonase-like_dom_sf"/>
</dbReference>
<feature type="active site" description="Nucleophile" evidence="7">
    <location>
        <position position="395"/>
    </location>
</feature>
<dbReference type="InterPro" id="IPR047217">
    <property type="entry name" value="S49_SppA_67K_type_N"/>
</dbReference>
<evidence type="ECO:0000256" key="3">
    <source>
        <dbReference type="ARBA" id="ARBA00022670"/>
    </source>
</evidence>
<dbReference type="NCBIfam" id="TIGR00705">
    <property type="entry name" value="SppA_67K"/>
    <property type="match status" value="1"/>
</dbReference>
<dbReference type="NCBIfam" id="TIGR00706">
    <property type="entry name" value="SppA_dom"/>
    <property type="match status" value="1"/>
</dbReference>
<dbReference type="InterPro" id="IPR004635">
    <property type="entry name" value="Pept_S49_SppA"/>
</dbReference>
<sequence length="599" mass="66799">MKRKRLTFGRIFWPSFVAVLVASIVGSIVFFMILGGIIGSLTPKSTPVKAEANSVLHVKLDGPIGEKTRSEMDFNTFTMNTYLGLSDLLYGFEKAKSDKNIKGVFLELGNISCGYATAKEIRNAINDFEKSGKFVVAYNSGELVGLGKYYISSAANEIYGFPTSTMEFLGLGGELTFFKKTFDKLGIDVEIIRGKNNDFKSAVEPFFLEKMSDSSRLQMQTYIDNIWKEMRVDIATDRKLNEADLNRYAEEMLIKRVKDAAEYKLVDAVKYRDEVIDIIKKKVKVSADRELKLVEFEKYAKSKFRNDQILMQDGSPNIAVIIATGDVSVEGDGLTSKEICKLLRDARANKTIKSVVLRINSPGGSALASDEIWREVKLTNEKKKVIVSMGDVAASGGYYIATPATRIFAEPTTITGSIGVFGMIPYTGDFMKNTLGLSFDYVQTNKHAAFSLNRKLTPEELSNIQAEVDDIYMDFLNRVAEGRGMTTDQVNTIARGRVWTGTDALRVGLVDELGGLKDAINYAAKTAGVKEARVLYYPFVEEDPFEAILEQLEDSKKNSSVYMASGKMPVELMKQYEKLVKLESMSGIQMRMPFVIDFK</sequence>
<dbReference type="PIRSF" id="PIRSF001217">
    <property type="entry name" value="Protease_4_SppA"/>
    <property type="match status" value="1"/>
</dbReference>
<dbReference type="GO" id="GO:0006465">
    <property type="term" value="P:signal peptide processing"/>
    <property type="evidence" value="ECO:0007669"/>
    <property type="project" value="InterPro"/>
</dbReference>
<keyword evidence="8" id="KW-0812">Transmembrane</keyword>
<dbReference type="Pfam" id="PF01343">
    <property type="entry name" value="Peptidase_S49"/>
    <property type="match status" value="2"/>
</dbReference>
<reference evidence="10" key="1">
    <citation type="submission" date="2020-09" db="EMBL/GenBank/DDBJ databases">
        <title>Taishania pollutisoli gen. nov., sp. nov., Isolated from Tetrabromobisphenol A-Contaminated Soil.</title>
        <authorList>
            <person name="Chen Q."/>
        </authorList>
    </citation>
    <scope>NUCLEOTIDE SEQUENCE</scope>
    <source>
        <strain evidence="10">CZZ-1</strain>
    </source>
</reference>
<dbReference type="GO" id="GO:0016020">
    <property type="term" value="C:membrane"/>
    <property type="evidence" value="ECO:0007669"/>
    <property type="project" value="UniProtKB-SubCell"/>
</dbReference>
<evidence type="ECO:0000259" key="9">
    <source>
        <dbReference type="Pfam" id="PF01343"/>
    </source>
</evidence>
<comment type="similarity">
    <text evidence="2">Belongs to the peptidase S49 family.</text>
</comment>
<protein>
    <submittedName>
        <fullName evidence="10">Signal peptide peptidase SppA</fullName>
    </submittedName>
</protein>
<keyword evidence="3" id="KW-0645">Protease</keyword>
<evidence type="ECO:0000256" key="2">
    <source>
        <dbReference type="ARBA" id="ARBA00008683"/>
    </source>
</evidence>
<dbReference type="Gene3D" id="3.90.226.10">
    <property type="entry name" value="2-enoyl-CoA Hydratase, Chain A, domain 1"/>
    <property type="match status" value="2"/>
</dbReference>
<comment type="caution">
    <text evidence="10">The sequence shown here is derived from an EMBL/GenBank/DDBJ whole genome shotgun (WGS) entry which is preliminary data.</text>
</comment>
<dbReference type="Gene3D" id="6.20.330.10">
    <property type="match status" value="1"/>
</dbReference>